<dbReference type="InterPro" id="IPR045913">
    <property type="entry name" value="TBC20/Gyp8-like"/>
</dbReference>
<feature type="transmembrane region" description="Helical" evidence="3">
    <location>
        <begin position="379"/>
        <end position="396"/>
    </location>
</feature>
<protein>
    <recommendedName>
        <fullName evidence="4">Rab-GAP TBC domain-containing protein</fullName>
    </recommendedName>
</protein>
<dbReference type="SUPFAM" id="SSF47923">
    <property type="entry name" value="Ypt/Rab-GAP domain of gyp1p"/>
    <property type="match status" value="2"/>
</dbReference>
<dbReference type="FunFam" id="1.10.8.1310:FF:000001">
    <property type="entry name" value="TBC1 domain family, member 20"/>
    <property type="match status" value="1"/>
</dbReference>
<keyword evidence="1" id="KW-0343">GTPase activation</keyword>
<dbReference type="Pfam" id="PF00566">
    <property type="entry name" value="RabGAP-TBC"/>
    <property type="match status" value="1"/>
</dbReference>
<dbReference type="GO" id="GO:0005789">
    <property type="term" value="C:endoplasmic reticulum membrane"/>
    <property type="evidence" value="ECO:0007669"/>
    <property type="project" value="TreeGrafter"/>
</dbReference>
<feature type="domain" description="Rab-GAP TBC" evidence="4">
    <location>
        <begin position="82"/>
        <end position="268"/>
    </location>
</feature>
<reference evidence="5" key="1">
    <citation type="submission" date="2022-01" db="EMBL/GenBank/DDBJ databases">
        <authorList>
            <person name="King R."/>
        </authorList>
    </citation>
    <scope>NUCLEOTIDE SEQUENCE</scope>
</reference>
<evidence type="ECO:0000313" key="6">
    <source>
        <dbReference type="Proteomes" id="UP001152798"/>
    </source>
</evidence>
<keyword evidence="3" id="KW-1133">Transmembrane helix</keyword>
<dbReference type="SMART" id="SM00164">
    <property type="entry name" value="TBC"/>
    <property type="match status" value="1"/>
</dbReference>
<feature type="compositionally biased region" description="Basic and acidic residues" evidence="2">
    <location>
        <begin position="340"/>
        <end position="351"/>
    </location>
</feature>
<dbReference type="PROSITE" id="PS50086">
    <property type="entry name" value="TBC_RABGAP"/>
    <property type="match status" value="1"/>
</dbReference>
<evidence type="ECO:0000256" key="3">
    <source>
        <dbReference type="SAM" id="Phobius"/>
    </source>
</evidence>
<dbReference type="PANTHER" id="PTHR20913:SF7">
    <property type="entry name" value="RE60063P"/>
    <property type="match status" value="1"/>
</dbReference>
<dbReference type="AlphaFoldDB" id="A0A9P0GWK3"/>
<name>A0A9P0GWK3_NEZVI</name>
<sequence>MENSESSVKISCPRDIEKISNGVVDDDSFVILNEDENIIELNFKEGPLTPFLRDKADEIEKHMKLGITIDKWKDFALSPGGLVNDQIRKLGWPILLGLNPEACEEMISEENLKEHPEYSQVVLDVNRSLKRFPPGIPIEQRLALQDQLTNLILRVITKYPHLRYYQGYHDVAITFLLVVGEELALRIMEKLSTNHLRECMEPTMEKTSLLLNYIFPLIKRLNPDLYSHLERSGAGTMFCLPWFLTWFGHSLNHYKDVVRLYDAFLATAPLVPLYLTAVIVNYRASELLQLEPDMATVHCFLSQLPDDLPFDRLVTESVELYAKFPPESIEAEVKERTRLEKEAQKKEEENARKRRRGAVKRGGNSIKTQLERIIPSSRAQLLLLAFSIAIGFYAYLRGNGGPPAIR</sequence>
<evidence type="ECO:0000256" key="1">
    <source>
        <dbReference type="ARBA" id="ARBA00022468"/>
    </source>
</evidence>
<keyword evidence="3" id="KW-0812">Transmembrane</keyword>
<dbReference type="OrthoDB" id="206700at2759"/>
<dbReference type="Proteomes" id="UP001152798">
    <property type="component" value="Chromosome 1"/>
</dbReference>
<evidence type="ECO:0000313" key="5">
    <source>
        <dbReference type="EMBL" id="CAH1388678.1"/>
    </source>
</evidence>
<keyword evidence="3" id="KW-0472">Membrane</keyword>
<accession>A0A9P0GWK3</accession>
<evidence type="ECO:0000259" key="4">
    <source>
        <dbReference type="PROSITE" id="PS50086"/>
    </source>
</evidence>
<keyword evidence="6" id="KW-1185">Reference proteome</keyword>
<feature type="region of interest" description="Disordered" evidence="2">
    <location>
        <begin position="340"/>
        <end position="362"/>
    </location>
</feature>
<dbReference type="Gene3D" id="1.10.8.1310">
    <property type="match status" value="1"/>
</dbReference>
<organism evidence="5 6">
    <name type="scientific">Nezara viridula</name>
    <name type="common">Southern green stink bug</name>
    <name type="synonym">Cimex viridulus</name>
    <dbReference type="NCBI Taxonomy" id="85310"/>
    <lineage>
        <taxon>Eukaryota</taxon>
        <taxon>Metazoa</taxon>
        <taxon>Ecdysozoa</taxon>
        <taxon>Arthropoda</taxon>
        <taxon>Hexapoda</taxon>
        <taxon>Insecta</taxon>
        <taxon>Pterygota</taxon>
        <taxon>Neoptera</taxon>
        <taxon>Paraneoptera</taxon>
        <taxon>Hemiptera</taxon>
        <taxon>Heteroptera</taxon>
        <taxon>Panheteroptera</taxon>
        <taxon>Pentatomomorpha</taxon>
        <taxon>Pentatomoidea</taxon>
        <taxon>Pentatomidae</taxon>
        <taxon>Pentatominae</taxon>
        <taxon>Nezara</taxon>
    </lineage>
</organism>
<dbReference type="Gene3D" id="1.10.472.80">
    <property type="entry name" value="Ypt/Rab-GAP domain of gyp1p, domain 3"/>
    <property type="match status" value="1"/>
</dbReference>
<dbReference type="GO" id="GO:0006888">
    <property type="term" value="P:endoplasmic reticulum to Golgi vesicle-mediated transport"/>
    <property type="evidence" value="ECO:0007669"/>
    <property type="project" value="TreeGrafter"/>
</dbReference>
<dbReference type="InterPro" id="IPR000195">
    <property type="entry name" value="Rab-GAP-TBC_dom"/>
</dbReference>
<dbReference type="EMBL" id="OV725077">
    <property type="protein sequence ID" value="CAH1388678.1"/>
    <property type="molecule type" value="Genomic_DNA"/>
</dbReference>
<dbReference type="PANTHER" id="PTHR20913">
    <property type="entry name" value="TBC1 DOMAIN FAMILY MEMBER 20/GTPASE"/>
    <property type="match status" value="1"/>
</dbReference>
<proteinExistence type="predicted"/>
<dbReference type="InterPro" id="IPR035969">
    <property type="entry name" value="Rab-GAP_TBC_sf"/>
</dbReference>
<evidence type="ECO:0000256" key="2">
    <source>
        <dbReference type="SAM" id="MobiDB-lite"/>
    </source>
</evidence>
<dbReference type="GO" id="GO:0005096">
    <property type="term" value="F:GTPase activator activity"/>
    <property type="evidence" value="ECO:0007669"/>
    <property type="project" value="UniProtKB-KW"/>
</dbReference>
<gene>
    <name evidence="5" type="ORF">NEZAVI_LOCUS247</name>
</gene>